<keyword evidence="1" id="KW-0812">Transmembrane</keyword>
<accession>A0A1C4UCW8</accession>
<protein>
    <recommendedName>
        <fullName evidence="4">Alkaline shock response membrane anchor protein AmaP</fullName>
    </recommendedName>
</protein>
<dbReference type="RefSeq" id="WP_089004685.1">
    <property type="nucleotide sequence ID" value="NZ_LT607411.1"/>
</dbReference>
<evidence type="ECO:0000313" key="3">
    <source>
        <dbReference type="Proteomes" id="UP000198242"/>
    </source>
</evidence>
<organism evidence="2 3">
    <name type="scientific">Micromonospora viridifaciens</name>
    <dbReference type="NCBI Taxonomy" id="1881"/>
    <lineage>
        <taxon>Bacteria</taxon>
        <taxon>Bacillati</taxon>
        <taxon>Actinomycetota</taxon>
        <taxon>Actinomycetes</taxon>
        <taxon>Micromonosporales</taxon>
        <taxon>Micromonosporaceae</taxon>
        <taxon>Micromonospora</taxon>
    </lineage>
</organism>
<keyword evidence="3" id="KW-1185">Reference proteome</keyword>
<name>A0A1C4UCW8_MICVI</name>
<feature type="transmembrane region" description="Helical" evidence="1">
    <location>
        <begin position="58"/>
        <end position="78"/>
    </location>
</feature>
<evidence type="ECO:0008006" key="4">
    <source>
        <dbReference type="Google" id="ProtNLM"/>
    </source>
</evidence>
<evidence type="ECO:0000256" key="1">
    <source>
        <dbReference type="SAM" id="Phobius"/>
    </source>
</evidence>
<dbReference type="Proteomes" id="UP000198242">
    <property type="component" value="Chromosome I"/>
</dbReference>
<keyword evidence="1" id="KW-0472">Membrane</keyword>
<dbReference type="EMBL" id="LT607411">
    <property type="protein sequence ID" value="SCE69548.1"/>
    <property type="molecule type" value="Genomic_DNA"/>
</dbReference>
<evidence type="ECO:0000313" key="2">
    <source>
        <dbReference type="EMBL" id="SCE69548.1"/>
    </source>
</evidence>
<dbReference type="OrthoDB" id="3363827at2"/>
<reference evidence="3" key="1">
    <citation type="submission" date="2016-06" db="EMBL/GenBank/DDBJ databases">
        <authorList>
            <person name="Varghese N."/>
            <person name="Submissions Spin"/>
        </authorList>
    </citation>
    <scope>NUCLEOTIDE SEQUENCE [LARGE SCALE GENOMIC DNA]</scope>
    <source>
        <strain evidence="3">DSM 43909</strain>
    </source>
</reference>
<sequence>MRGDRSHRLLITLLALILFAAGIAILLAGADVFGRGFSRRHLVDNPPAHFIGTHGGWFWPVAAVAAAILTVLGLRWLSTVVSIEPGQRRINISPDGTAERTVLDSGALTTAVRAEVGDCPGVDDVDTRLWGSPNAPRLALSVTAEPDADIAALRERLEALALPRIRYALGKPDLPVTLDLTYRGRRSARIG</sequence>
<keyword evidence="1" id="KW-1133">Transmembrane helix</keyword>
<dbReference type="AlphaFoldDB" id="A0A1C4UCW8"/>
<gene>
    <name evidence="2" type="ORF">GA0074695_0377</name>
</gene>
<proteinExistence type="predicted"/>